<proteinExistence type="predicted"/>
<gene>
    <name evidence="2" type="ORF">RUM44_006601</name>
</gene>
<dbReference type="EMBL" id="JAWJWF010000048">
    <property type="protein sequence ID" value="KAK6620200.1"/>
    <property type="molecule type" value="Genomic_DNA"/>
</dbReference>
<evidence type="ECO:0000313" key="2">
    <source>
        <dbReference type="EMBL" id="KAK6620200.1"/>
    </source>
</evidence>
<accession>A0ABR1AJA0</accession>
<organism evidence="2 3">
    <name type="scientific">Polyplax serrata</name>
    <name type="common">Common mouse louse</name>
    <dbReference type="NCBI Taxonomy" id="468196"/>
    <lineage>
        <taxon>Eukaryota</taxon>
        <taxon>Metazoa</taxon>
        <taxon>Ecdysozoa</taxon>
        <taxon>Arthropoda</taxon>
        <taxon>Hexapoda</taxon>
        <taxon>Insecta</taxon>
        <taxon>Pterygota</taxon>
        <taxon>Neoptera</taxon>
        <taxon>Paraneoptera</taxon>
        <taxon>Psocodea</taxon>
        <taxon>Troctomorpha</taxon>
        <taxon>Phthiraptera</taxon>
        <taxon>Anoplura</taxon>
        <taxon>Polyplacidae</taxon>
        <taxon>Polyplax</taxon>
    </lineage>
</organism>
<feature type="region of interest" description="Disordered" evidence="1">
    <location>
        <begin position="110"/>
        <end position="131"/>
    </location>
</feature>
<sequence length="131" mass="14611">MPGSWFLTESEWIPPGTLSVSVLPTLLDRLVISDNFTKNLCILRVLTTDNIFLLSDCASSREVLELSNILLNRTEVIDEPARAVSPPVVDHRAFLQPSLTEDKQPVLWQNEMNEKGSCPGSSEETTGRELE</sequence>
<evidence type="ECO:0000256" key="1">
    <source>
        <dbReference type="SAM" id="MobiDB-lite"/>
    </source>
</evidence>
<dbReference type="Proteomes" id="UP001359485">
    <property type="component" value="Unassembled WGS sequence"/>
</dbReference>
<comment type="caution">
    <text evidence="2">The sequence shown here is derived from an EMBL/GenBank/DDBJ whole genome shotgun (WGS) entry which is preliminary data.</text>
</comment>
<keyword evidence="3" id="KW-1185">Reference proteome</keyword>
<name>A0ABR1AJA0_POLSC</name>
<evidence type="ECO:0000313" key="3">
    <source>
        <dbReference type="Proteomes" id="UP001359485"/>
    </source>
</evidence>
<reference evidence="2 3" key="1">
    <citation type="submission" date="2023-09" db="EMBL/GenBank/DDBJ databases">
        <title>Genomes of two closely related lineages of the louse Polyplax serrata with different host specificities.</title>
        <authorList>
            <person name="Martinu J."/>
            <person name="Tarabai H."/>
            <person name="Stefka J."/>
            <person name="Hypsa V."/>
        </authorList>
    </citation>
    <scope>NUCLEOTIDE SEQUENCE [LARGE SCALE GENOMIC DNA]</scope>
    <source>
        <strain evidence="2">98ZLc_SE</strain>
    </source>
</reference>
<protein>
    <submittedName>
        <fullName evidence="2">Uncharacterized protein</fullName>
    </submittedName>
</protein>